<accession>A0A6H3APQ1</accession>
<reference evidence="1 2" key="1">
    <citation type="journal article" date="2003" name="Nature">
        <title>The genome sequence of Bacillus anthracis Ames and comparison to closely related bacteria.</title>
        <authorList>
            <person name="Read T.D."/>
            <person name="Peterson S.N."/>
            <person name="Tourasse N."/>
            <person name="Baillie L.W."/>
            <person name="Paulsen I.T."/>
            <person name="Nelson K.E."/>
            <person name="Tettelin H."/>
            <person name="Fouts D.E."/>
            <person name="Eisen J.A."/>
            <person name="Gill S.R."/>
            <person name="Holtzapple E.K."/>
            <person name="Okstad O.A."/>
            <person name="Helgason E."/>
            <person name="Rilstone J."/>
            <person name="Wu M."/>
            <person name="Kolonay J.F."/>
            <person name="Beanan M.J."/>
            <person name="Dodson R.J."/>
            <person name="Brinkac L.M."/>
            <person name="Gwinn M."/>
            <person name="DeBoy R.T."/>
            <person name="Madpu R."/>
            <person name="Daugherty S.C."/>
            <person name="Durkin A.S."/>
            <person name="Haft D.H."/>
            <person name="Nelson W.C."/>
            <person name="Peterson J.D."/>
            <person name="Pop M."/>
            <person name="Khouri H.M."/>
            <person name="Radune D."/>
            <person name="Benton J.L."/>
            <person name="Mahamoud Y."/>
            <person name="Jiang L."/>
            <person name="Hance I.R."/>
            <person name="Weidman J.F."/>
            <person name="Berry K.J."/>
            <person name="Plaut R.D."/>
            <person name="Wolf A.M."/>
            <person name="Watkins K.L."/>
            <person name="Nierman W.C."/>
            <person name="Hazen A."/>
            <person name="Cline R."/>
            <person name="Redmond C."/>
            <person name="Thwaite J.E."/>
            <person name="White O."/>
            <person name="Salzberg S.L."/>
            <person name="Thomason B."/>
            <person name="Friedlander A.M."/>
            <person name="Koehler T.M."/>
            <person name="Hanna P.C."/>
            <person name="Kolsto A.B."/>
            <person name="Fraser C.M."/>
        </authorList>
    </citation>
    <scope>NUCLEOTIDE SEQUENCE [LARGE SCALE GENOMIC DNA]</scope>
    <source>
        <strain evidence="2">Ames / isolate Porton</strain>
    </source>
</reference>
<name>A0A6H3APQ1_BACAN</name>
<dbReference type="KEGG" id="ban:BA_4335"/>
<proteinExistence type="predicted"/>
<dbReference type="OrthoDB" id="2871014at2"/>
<sequence length="123" mass="14568">MHKYILAIMTCLILLKAISADPVKAAENPEQKEMQQRIEQHFRTKAEHFGLKTEGKDLKEVRKEITIIEEAKKRENVWRTAQTLRIQTEGKTMNELIKDVRKKVKNKKRPQPLFIFYAQCFDK</sequence>
<dbReference type="EMBL" id="AE016879">
    <property type="protein sequence ID" value="AAP28054.1"/>
    <property type="molecule type" value="Genomic_DNA"/>
</dbReference>
<dbReference type="SMR" id="A0A6H3APQ1"/>
<dbReference type="OMA" id="YILTIMT"/>
<evidence type="ECO:0000313" key="1">
    <source>
        <dbReference type="EMBL" id="AAP28054.1"/>
    </source>
</evidence>
<gene>
    <name evidence="1" type="ordered locus">BA_4335</name>
</gene>
<dbReference type="Proteomes" id="UP000000427">
    <property type="component" value="Chromosome"/>
</dbReference>
<evidence type="ECO:0000313" key="2">
    <source>
        <dbReference type="Proteomes" id="UP000000427"/>
    </source>
</evidence>
<protein>
    <submittedName>
        <fullName evidence="1">Conserved domain protein</fullName>
    </submittedName>
</protein>
<organism evidence="1 2">
    <name type="scientific">Bacillus anthracis</name>
    <name type="common">anthrax bacterium</name>
    <dbReference type="NCBI Taxonomy" id="1392"/>
    <lineage>
        <taxon>Bacteria</taxon>
        <taxon>Bacillati</taxon>
        <taxon>Bacillota</taxon>
        <taxon>Bacilli</taxon>
        <taxon>Bacillales</taxon>
        <taxon>Bacillaceae</taxon>
        <taxon>Bacillus</taxon>
        <taxon>Bacillus cereus group</taxon>
    </lineage>
</organism>
<dbReference type="RefSeq" id="WP_000549781.1">
    <property type="nucleotide sequence ID" value="NZ_AP014833.1"/>
</dbReference>
<dbReference type="AlphaFoldDB" id="A0A6H3APQ1"/>
<dbReference type="KEGG" id="banh:HYU01_21175"/>
<dbReference type="GeneID" id="45024002"/>